<protein>
    <submittedName>
        <fullName evidence="3">Uncharacterized protein</fullName>
    </submittedName>
</protein>
<dbReference type="OrthoDB" id="1666612at2"/>
<evidence type="ECO:0000313" key="3">
    <source>
        <dbReference type="EMBL" id="SFH93896.1"/>
    </source>
</evidence>
<evidence type="ECO:0000313" key="4">
    <source>
        <dbReference type="Proteomes" id="UP000183639"/>
    </source>
</evidence>
<evidence type="ECO:0000256" key="1">
    <source>
        <dbReference type="SAM" id="MobiDB-lite"/>
    </source>
</evidence>
<dbReference type="AlphaFoldDB" id="A0A1I3E4H6"/>
<gene>
    <name evidence="3" type="ORF">SAMN04487861_1093</name>
</gene>
<sequence length="103" mass="11624">MEDKNPQVRVMSNSERNDYDGVTIDENTGAEEAPKQDPYQRITFHTLSWKDLLFSNSTWLTRIAIVLVLLAVAGIFVFAVMPVLLVLAGVGIVAWLLMNFIFH</sequence>
<keyword evidence="2" id="KW-0472">Membrane</keyword>
<feature type="transmembrane region" description="Helical" evidence="2">
    <location>
        <begin position="59"/>
        <end position="78"/>
    </location>
</feature>
<accession>A0A1I3E4H6</accession>
<keyword evidence="2" id="KW-1133">Transmembrane helix</keyword>
<proteinExistence type="predicted"/>
<feature type="transmembrane region" description="Helical" evidence="2">
    <location>
        <begin position="84"/>
        <end position="102"/>
    </location>
</feature>
<keyword evidence="2" id="KW-0812">Transmembrane</keyword>
<feature type="region of interest" description="Disordered" evidence="1">
    <location>
        <begin position="1"/>
        <end position="35"/>
    </location>
</feature>
<dbReference type="EMBL" id="FOQK01000009">
    <property type="protein sequence ID" value="SFH93896.1"/>
    <property type="molecule type" value="Genomic_DNA"/>
</dbReference>
<dbReference type="RefSeq" id="WP_075442906.1">
    <property type="nucleotide sequence ID" value="NZ_FOQK01000009.1"/>
</dbReference>
<organism evidence="3 4">
    <name type="scientific">Selenomonas ruminantium</name>
    <dbReference type="NCBI Taxonomy" id="971"/>
    <lineage>
        <taxon>Bacteria</taxon>
        <taxon>Bacillati</taxon>
        <taxon>Bacillota</taxon>
        <taxon>Negativicutes</taxon>
        <taxon>Selenomonadales</taxon>
        <taxon>Selenomonadaceae</taxon>
        <taxon>Selenomonas</taxon>
    </lineage>
</organism>
<evidence type="ECO:0000256" key="2">
    <source>
        <dbReference type="SAM" id="Phobius"/>
    </source>
</evidence>
<name>A0A1I3E4H6_SELRU</name>
<reference evidence="3 4" key="1">
    <citation type="submission" date="2016-10" db="EMBL/GenBank/DDBJ databases">
        <authorList>
            <person name="de Groot N.N."/>
        </authorList>
    </citation>
    <scope>NUCLEOTIDE SEQUENCE [LARGE SCALE GENOMIC DNA]</scope>
    <source>
        <strain evidence="3 4">Z108</strain>
    </source>
</reference>
<dbReference type="Proteomes" id="UP000183639">
    <property type="component" value="Unassembled WGS sequence"/>
</dbReference>